<dbReference type="PANTHER" id="PTHR33802">
    <property type="entry name" value="SI:CH211-161H7.5-RELATED"/>
    <property type="match status" value="1"/>
</dbReference>
<protein>
    <recommendedName>
        <fullName evidence="4">Tryptophan-rich sensory protein</fullName>
    </recommendedName>
</protein>
<sequence length="257" mass="28288">MRWIVLLAAMAMPVVSWFSQSGMFGPTNGAISDRYPTLLVAAGYAFAIWGLIFLWDVVFGLWQLRRRKPDLDGVRGWAAAGFALTAAWMPVFSNQWFLPALAIIWAALICLLVAAFRASPLNASGAQRAWAAYPLALHAGWLSMAAFLNTAQVIVAYQWLPTQNMFGWSVVLLVMATLLAWWANHRLRGHFAYPAAVVWALVGVHIKQSGWTLPGADSIAVLALAAGALLVLQTLLLRSRAWRHPVPAVVAAHRHRR</sequence>
<dbReference type="Proteomes" id="UP000306631">
    <property type="component" value="Unassembled WGS sequence"/>
</dbReference>
<feature type="transmembrane region" description="Helical" evidence="1">
    <location>
        <begin position="130"/>
        <end position="159"/>
    </location>
</feature>
<keyword evidence="1" id="KW-0472">Membrane</keyword>
<evidence type="ECO:0000313" key="2">
    <source>
        <dbReference type="EMBL" id="TGY34205.1"/>
    </source>
</evidence>
<feature type="transmembrane region" description="Helical" evidence="1">
    <location>
        <begin position="97"/>
        <end position="118"/>
    </location>
</feature>
<comment type="caution">
    <text evidence="2">The sequence shown here is derived from an EMBL/GenBank/DDBJ whole genome shotgun (WGS) entry which is preliminary data.</text>
</comment>
<dbReference type="OrthoDB" id="5189031at2"/>
<feature type="transmembrane region" description="Helical" evidence="1">
    <location>
        <begin position="190"/>
        <end position="206"/>
    </location>
</feature>
<evidence type="ECO:0000313" key="3">
    <source>
        <dbReference type="Proteomes" id="UP000306631"/>
    </source>
</evidence>
<feature type="transmembrane region" description="Helical" evidence="1">
    <location>
        <begin position="218"/>
        <end position="237"/>
    </location>
</feature>
<proteinExistence type="predicted"/>
<keyword evidence="1" id="KW-0812">Transmembrane</keyword>
<feature type="transmembrane region" description="Helical" evidence="1">
    <location>
        <begin position="39"/>
        <end position="62"/>
    </location>
</feature>
<accession>A0A4S2CZU6</accession>
<dbReference type="RefSeq" id="WP_136004864.1">
    <property type="nucleotide sequence ID" value="NZ_SRYW01000007.1"/>
</dbReference>
<feature type="transmembrane region" description="Helical" evidence="1">
    <location>
        <begin position="165"/>
        <end position="183"/>
    </location>
</feature>
<dbReference type="AlphaFoldDB" id="A0A4S2CZU6"/>
<evidence type="ECO:0008006" key="4">
    <source>
        <dbReference type="Google" id="ProtNLM"/>
    </source>
</evidence>
<feature type="transmembrane region" description="Helical" evidence="1">
    <location>
        <begin position="74"/>
        <end position="91"/>
    </location>
</feature>
<evidence type="ECO:0000256" key="1">
    <source>
        <dbReference type="SAM" id="Phobius"/>
    </source>
</evidence>
<organism evidence="2 3">
    <name type="scientific">Stenotrophomonas maltophilia</name>
    <name type="common">Pseudomonas maltophilia</name>
    <name type="synonym">Xanthomonas maltophilia</name>
    <dbReference type="NCBI Taxonomy" id="40324"/>
    <lineage>
        <taxon>Bacteria</taxon>
        <taxon>Pseudomonadati</taxon>
        <taxon>Pseudomonadota</taxon>
        <taxon>Gammaproteobacteria</taxon>
        <taxon>Lysobacterales</taxon>
        <taxon>Lysobacteraceae</taxon>
        <taxon>Stenotrophomonas</taxon>
        <taxon>Stenotrophomonas maltophilia group</taxon>
    </lineage>
</organism>
<reference evidence="2 3" key="1">
    <citation type="submission" date="2019-04" db="EMBL/GenBank/DDBJ databases">
        <title>Microbes associate with the intestines of laboratory mice.</title>
        <authorList>
            <person name="Navarre W."/>
            <person name="Wong E."/>
            <person name="Huang K."/>
            <person name="Tropini C."/>
            <person name="Ng K."/>
            <person name="Yu B."/>
        </authorList>
    </citation>
    <scope>NUCLEOTIDE SEQUENCE [LARGE SCALE GENOMIC DNA]</scope>
    <source>
        <strain evidence="2 3">NM62_B4-13</strain>
    </source>
</reference>
<dbReference type="EMBL" id="SRYW01000007">
    <property type="protein sequence ID" value="TGY34205.1"/>
    <property type="molecule type" value="Genomic_DNA"/>
</dbReference>
<name>A0A4S2CZU6_STEMA</name>
<dbReference type="PANTHER" id="PTHR33802:SF1">
    <property type="entry name" value="XK-RELATED PROTEIN"/>
    <property type="match status" value="1"/>
</dbReference>
<keyword evidence="1" id="KW-1133">Transmembrane helix</keyword>
<gene>
    <name evidence="2" type="ORF">E5352_10045</name>
</gene>